<organism evidence="1 2">
    <name type="scientific">Granulicatella balaenopterae</name>
    <dbReference type="NCBI Taxonomy" id="137733"/>
    <lineage>
        <taxon>Bacteria</taxon>
        <taxon>Bacillati</taxon>
        <taxon>Bacillota</taxon>
        <taxon>Bacilli</taxon>
        <taxon>Lactobacillales</taxon>
        <taxon>Carnobacteriaceae</taxon>
        <taxon>Granulicatella</taxon>
    </lineage>
</organism>
<gene>
    <name evidence="1" type="ORF">SAMN05421767_1583</name>
</gene>
<proteinExistence type="predicted"/>
<dbReference type="STRING" id="137733.SAMN05421767_1583"/>
<accession>A0A1H9PFY2</accession>
<dbReference type="AlphaFoldDB" id="A0A1H9PFY2"/>
<evidence type="ECO:0000313" key="2">
    <source>
        <dbReference type="Proteomes" id="UP000198556"/>
    </source>
</evidence>
<sequence length="124" mass="14470">MILYNQMKKYTEQADSIYTTIANVLTCKKLGIKQSDILDCLPVEYLESAVGHAIVYRNSIYYFLIWYEELLGSEDNRDDWARTTIFTETKIMIEKMNELLDINCALYNALREKATKGRGIYCDN</sequence>
<keyword evidence="2" id="KW-1185">Reference proteome</keyword>
<protein>
    <submittedName>
        <fullName evidence="1">Uncharacterized protein</fullName>
    </submittedName>
</protein>
<evidence type="ECO:0000313" key="1">
    <source>
        <dbReference type="EMBL" id="SER47206.1"/>
    </source>
</evidence>
<reference evidence="1 2" key="1">
    <citation type="submission" date="2016-10" db="EMBL/GenBank/DDBJ databases">
        <authorList>
            <person name="de Groot N.N."/>
        </authorList>
    </citation>
    <scope>NUCLEOTIDE SEQUENCE [LARGE SCALE GENOMIC DNA]</scope>
    <source>
        <strain evidence="1 2">DSM 15827</strain>
    </source>
</reference>
<dbReference type="EMBL" id="FOGF01000058">
    <property type="protein sequence ID" value="SER47206.1"/>
    <property type="molecule type" value="Genomic_DNA"/>
</dbReference>
<name>A0A1H9PFY2_9LACT</name>
<dbReference type="Proteomes" id="UP000198556">
    <property type="component" value="Unassembled WGS sequence"/>
</dbReference>
<dbReference type="RefSeq" id="WP_089747972.1">
    <property type="nucleotide sequence ID" value="NZ_FOGF01000058.1"/>
</dbReference>